<dbReference type="Gene3D" id="1.20.120.1900">
    <property type="entry name" value="Gamma-tubulin complex, C-terminal domain"/>
    <property type="match status" value="1"/>
</dbReference>
<dbReference type="InterPro" id="IPR041470">
    <property type="entry name" value="GCP_N"/>
</dbReference>
<dbReference type="GO" id="GO:0000278">
    <property type="term" value="P:mitotic cell cycle"/>
    <property type="evidence" value="ECO:0007669"/>
    <property type="project" value="TreeGrafter"/>
</dbReference>
<dbReference type="InterPro" id="IPR042241">
    <property type="entry name" value="GCP_C_sf"/>
</dbReference>
<organism evidence="9 10">
    <name type="scientific">Monilinia fructigena</name>
    <dbReference type="NCBI Taxonomy" id="38457"/>
    <lineage>
        <taxon>Eukaryota</taxon>
        <taxon>Fungi</taxon>
        <taxon>Dikarya</taxon>
        <taxon>Ascomycota</taxon>
        <taxon>Pezizomycotina</taxon>
        <taxon>Leotiomycetes</taxon>
        <taxon>Helotiales</taxon>
        <taxon>Sclerotiniaceae</taxon>
        <taxon>Monilinia</taxon>
    </lineage>
</organism>
<comment type="caution">
    <text evidence="9">The sequence shown here is derived from an EMBL/GenBank/DDBJ whole genome shotgun (WGS) entry which is preliminary data.</text>
</comment>
<dbReference type="GO" id="GO:0007020">
    <property type="term" value="P:microtubule nucleation"/>
    <property type="evidence" value="ECO:0007669"/>
    <property type="project" value="InterPro"/>
</dbReference>
<proteinExistence type="inferred from homology"/>
<evidence type="ECO:0000256" key="2">
    <source>
        <dbReference type="ARBA" id="ARBA00010337"/>
    </source>
</evidence>
<dbReference type="GO" id="GO:0051011">
    <property type="term" value="F:microtubule minus-end binding"/>
    <property type="evidence" value="ECO:0007669"/>
    <property type="project" value="TreeGrafter"/>
</dbReference>
<dbReference type="GO" id="GO:0051225">
    <property type="term" value="P:spindle assembly"/>
    <property type="evidence" value="ECO:0007669"/>
    <property type="project" value="TreeGrafter"/>
</dbReference>
<keyword evidence="4 6" id="KW-0493">Microtubule</keyword>
<gene>
    <name evidence="9" type="ORF">DID88_005257</name>
</gene>
<reference evidence="9 10" key="1">
    <citation type="submission" date="2018-06" db="EMBL/GenBank/DDBJ databases">
        <title>Genome Sequence of the Brown Rot Fungal Pathogen Monilinia fructigena.</title>
        <authorList>
            <person name="Landi L."/>
            <person name="De Miccolis Angelini R.M."/>
            <person name="Pollastro S."/>
            <person name="Abate D."/>
            <person name="Faretra F."/>
            <person name="Romanazzi G."/>
        </authorList>
    </citation>
    <scope>NUCLEOTIDE SEQUENCE [LARGE SCALE GENOMIC DNA]</scope>
    <source>
        <strain evidence="9 10">Mfrg269</strain>
    </source>
</reference>
<evidence type="ECO:0000256" key="6">
    <source>
        <dbReference type="RuleBase" id="RU363050"/>
    </source>
</evidence>
<dbReference type="InterPro" id="IPR040457">
    <property type="entry name" value="GCP_C"/>
</dbReference>
<evidence type="ECO:0000313" key="9">
    <source>
        <dbReference type="EMBL" id="RAL65585.1"/>
    </source>
</evidence>
<dbReference type="GO" id="GO:0031122">
    <property type="term" value="P:cytoplasmic microtubule organization"/>
    <property type="evidence" value="ECO:0007669"/>
    <property type="project" value="TreeGrafter"/>
</dbReference>
<sequence>MNILLINVLVEEQEGKPTSTKMLHEILLSLSGHPSPLLTADYTSSASILSPPEKSLLSSVAHLSDLHCKLLTHTNTISSKHSSTICQAVATSISSVHLVNFQRKVLEVENGILRKDSGCVGAYNIVPLTFIVEKFSDWTRRMEWFLEIVDFMMQEMGGKKCSGAMVIDKLCNAIQTGYADIEETALSLVKVAQTAWLKQVSAWILYGRLPSFGRDDFFVQEDDLQDYKNNKDLLPAFVSDSTASSLLFIGRSLNHIRVKGIFSSSSPELDLLSSHLRQLSTLEFPINGANFARVIAAIRLSLSQTTLQKLLPLTKVIETLTLLREFFLLGRGEFAIALITEADEKIRSRWRRSDNLGYEKKDGLGNIVVKEGEVSAVLARTWAAMGAQQGQDDDEDDDDDLLELARDLIQLSITKANANTPEKANLRASQSSLIVSTPFRNLLLSVPVALTLHIPSPLDLFLTPSDTQIYSSINAYLLAVHRAHLRLTNLWKITSLRRDHPAPPGPPLGSSTFGRKKVLTLRARAKERSHAMRSVWATSSAAVFFLGETEAYLQGEVVQGTWLGLTAWLTGETQASRSQNENEDIWLQAAKQSTSQKTRHNHDPQTLADAHRRYLAALASNLLLTTSKIHRSIILLTPTNRPPEADEGVVDAFSDFHKEEQDIKEQLVIIATRVKDAIEELVKTLRDIDQDKNGWDSGYEELVLGEEGAYVPAKVGRVDRLLMKLDFGGWFDKRGNGETGDVFDDLGDDE</sequence>
<accession>A0A395IZ97</accession>
<dbReference type="GO" id="GO:0043015">
    <property type="term" value="F:gamma-tubulin binding"/>
    <property type="evidence" value="ECO:0007669"/>
    <property type="project" value="InterPro"/>
</dbReference>
<dbReference type="GO" id="GO:0051321">
    <property type="term" value="P:meiotic cell cycle"/>
    <property type="evidence" value="ECO:0007669"/>
    <property type="project" value="TreeGrafter"/>
</dbReference>
<evidence type="ECO:0000256" key="1">
    <source>
        <dbReference type="ARBA" id="ARBA00004267"/>
    </source>
</evidence>
<comment type="similarity">
    <text evidence="2 6">Belongs to the TUBGCP family.</text>
</comment>
<dbReference type="GO" id="GO:0000922">
    <property type="term" value="C:spindle pole"/>
    <property type="evidence" value="ECO:0007669"/>
    <property type="project" value="InterPro"/>
</dbReference>
<feature type="domain" description="Gamma tubulin complex component protein N-terminal" evidence="8">
    <location>
        <begin position="23"/>
        <end position="310"/>
    </location>
</feature>
<dbReference type="PANTHER" id="PTHR19302">
    <property type="entry name" value="GAMMA TUBULIN COMPLEX PROTEIN"/>
    <property type="match status" value="1"/>
</dbReference>
<comment type="subcellular location">
    <subcellularLocation>
        <location evidence="1 6">Cytoplasm</location>
        <location evidence="1 6">Cytoskeleton</location>
        <location evidence="1 6">Microtubule organizing center</location>
    </subcellularLocation>
</comment>
<keyword evidence="3 6" id="KW-0963">Cytoplasm</keyword>
<name>A0A395IZ97_9HELO</name>
<dbReference type="GO" id="GO:0044732">
    <property type="term" value="C:mitotic spindle pole body"/>
    <property type="evidence" value="ECO:0007669"/>
    <property type="project" value="TreeGrafter"/>
</dbReference>
<dbReference type="Proteomes" id="UP000249056">
    <property type="component" value="Unassembled WGS sequence"/>
</dbReference>
<evidence type="ECO:0000256" key="4">
    <source>
        <dbReference type="ARBA" id="ARBA00022701"/>
    </source>
</evidence>
<dbReference type="PANTHER" id="PTHR19302:SF27">
    <property type="entry name" value="GAMMA-TUBULIN COMPLEX COMPONENT 4"/>
    <property type="match status" value="1"/>
</dbReference>
<evidence type="ECO:0000256" key="5">
    <source>
        <dbReference type="ARBA" id="ARBA00023212"/>
    </source>
</evidence>
<dbReference type="Pfam" id="PF04130">
    <property type="entry name" value="GCP_C_terminal"/>
    <property type="match status" value="1"/>
</dbReference>
<evidence type="ECO:0000256" key="3">
    <source>
        <dbReference type="ARBA" id="ARBA00022490"/>
    </source>
</evidence>
<dbReference type="Pfam" id="PF17681">
    <property type="entry name" value="GCP_N_terminal"/>
    <property type="match status" value="1"/>
</dbReference>
<dbReference type="GO" id="GO:0000930">
    <property type="term" value="C:gamma-tubulin complex"/>
    <property type="evidence" value="ECO:0007669"/>
    <property type="project" value="TreeGrafter"/>
</dbReference>
<keyword evidence="10" id="KW-1185">Reference proteome</keyword>
<evidence type="ECO:0000259" key="7">
    <source>
        <dbReference type="Pfam" id="PF04130"/>
    </source>
</evidence>
<dbReference type="GO" id="GO:0005874">
    <property type="term" value="C:microtubule"/>
    <property type="evidence" value="ECO:0007669"/>
    <property type="project" value="UniProtKB-KW"/>
</dbReference>
<dbReference type="AlphaFoldDB" id="A0A395IZ97"/>
<protein>
    <recommendedName>
        <fullName evidence="6">Spindle pole body component</fullName>
    </recommendedName>
</protein>
<evidence type="ECO:0000259" key="8">
    <source>
        <dbReference type="Pfam" id="PF17681"/>
    </source>
</evidence>
<dbReference type="EMBL" id="QKRW01000009">
    <property type="protein sequence ID" value="RAL65585.1"/>
    <property type="molecule type" value="Genomic_DNA"/>
</dbReference>
<dbReference type="InterPro" id="IPR007259">
    <property type="entry name" value="GCP"/>
</dbReference>
<keyword evidence="5 6" id="KW-0206">Cytoskeleton</keyword>
<evidence type="ECO:0000313" key="10">
    <source>
        <dbReference type="Proteomes" id="UP000249056"/>
    </source>
</evidence>
<feature type="domain" description="Gamma tubulin complex component C-terminal" evidence="7">
    <location>
        <begin position="318"/>
        <end position="731"/>
    </location>
</feature>
<dbReference type="OrthoDB" id="78652at2759"/>